<gene>
    <name evidence="3 4 5" type="primary">LOC113116297</name>
</gene>
<keyword evidence="1" id="KW-0175">Coiled coil</keyword>
<feature type="coiled-coil region" evidence="1">
    <location>
        <begin position="182"/>
        <end position="244"/>
    </location>
</feature>
<evidence type="ECO:0000313" key="5">
    <source>
        <dbReference type="RefSeq" id="XP_026140163.1"/>
    </source>
</evidence>
<dbReference type="AlphaFoldDB" id="A0A6P6R3V3"/>
<dbReference type="RefSeq" id="XP_026140162.1">
    <property type="nucleotide sequence ID" value="XM_026284377.1"/>
</dbReference>
<dbReference type="GeneID" id="113116297"/>
<dbReference type="RefSeq" id="XP_026140163.1">
    <property type="nucleotide sequence ID" value="XM_026284378.1"/>
</dbReference>
<evidence type="ECO:0000256" key="1">
    <source>
        <dbReference type="SAM" id="Coils"/>
    </source>
</evidence>
<accession>A0A6P6R3V3</accession>
<proteinExistence type="predicted"/>
<name>A0A6P6R3V3_CARAU</name>
<evidence type="ECO:0000313" key="4">
    <source>
        <dbReference type="RefSeq" id="XP_026140162.1"/>
    </source>
</evidence>
<keyword evidence="2" id="KW-1185">Reference proteome</keyword>
<protein>
    <submittedName>
        <fullName evidence="3 4">Uncharacterized protein LOC113116297</fullName>
    </submittedName>
</protein>
<feature type="coiled-coil region" evidence="1">
    <location>
        <begin position="80"/>
        <end position="125"/>
    </location>
</feature>
<evidence type="ECO:0000313" key="3">
    <source>
        <dbReference type="RefSeq" id="XP_026140161.1"/>
    </source>
</evidence>
<sequence>MTQFHRNDTCGVKDMQSMEAVFRPLNEGIVSICNICESLKKAHISPNTDTCSNQIRKHIEDAEQCLKTSETMIKEKLGYLDESMEQLIREKLNVEQQKKEKSLAMDKLRIKMKSTEESLEHSKAAFEQAKRSVESANYAISAYQDRMNTSNDLATAGTVLLAIPIFGWIAGPIMMSEGQRGFEEASNALREAEWEKQNCESQVRNWTAKVFHYEGVISKTQTELEQTNEALKRTERKIEEVQKHLTSTAEIQEVVRRTVNLLSVLSGRVTVLERQTQRFILWQPVVKVMEEVMKAVVNIAENRFLYSDGAPGLINTLRENVGGLLALCNTPSNSENDSYY</sequence>
<dbReference type="Proteomes" id="UP000515129">
    <property type="component" value="Chromosome 16"/>
</dbReference>
<dbReference type="OrthoDB" id="10260387at2759"/>
<dbReference type="KEGG" id="caua:113116297"/>
<evidence type="ECO:0000313" key="2">
    <source>
        <dbReference type="Proteomes" id="UP000515129"/>
    </source>
</evidence>
<organism evidence="2 3">
    <name type="scientific">Carassius auratus</name>
    <name type="common">Goldfish</name>
    <dbReference type="NCBI Taxonomy" id="7957"/>
    <lineage>
        <taxon>Eukaryota</taxon>
        <taxon>Metazoa</taxon>
        <taxon>Chordata</taxon>
        <taxon>Craniata</taxon>
        <taxon>Vertebrata</taxon>
        <taxon>Euteleostomi</taxon>
        <taxon>Actinopterygii</taxon>
        <taxon>Neopterygii</taxon>
        <taxon>Teleostei</taxon>
        <taxon>Ostariophysi</taxon>
        <taxon>Cypriniformes</taxon>
        <taxon>Cyprinidae</taxon>
        <taxon>Cyprininae</taxon>
        <taxon>Carassius</taxon>
    </lineage>
</organism>
<reference evidence="3 4" key="1">
    <citation type="submission" date="2025-04" db="UniProtKB">
        <authorList>
            <consortium name="RefSeq"/>
        </authorList>
    </citation>
    <scope>IDENTIFICATION</scope>
    <source>
        <strain evidence="3 4">Wakin</strain>
        <tissue evidence="3 4">Muscle</tissue>
    </source>
</reference>
<dbReference type="RefSeq" id="XP_026140161.1">
    <property type="nucleotide sequence ID" value="XM_026284376.1"/>
</dbReference>